<accession>A0A446CH70</accession>
<dbReference type="EMBL" id="UFQC01000011">
    <property type="protein sequence ID" value="SSW67212.1"/>
    <property type="molecule type" value="Genomic_DNA"/>
</dbReference>
<evidence type="ECO:0000256" key="1">
    <source>
        <dbReference type="SAM" id="MobiDB-lite"/>
    </source>
</evidence>
<feature type="region of interest" description="Disordered" evidence="1">
    <location>
        <begin position="548"/>
        <end position="570"/>
    </location>
</feature>
<proteinExistence type="predicted"/>
<reference evidence="2 3" key="1">
    <citation type="submission" date="2018-07" db="EMBL/GenBank/DDBJ databases">
        <authorList>
            <person name="Peeters C."/>
        </authorList>
    </citation>
    <scope>NUCLEOTIDE SEQUENCE [LARGE SCALE GENOMIC DNA]</scope>
    <source>
        <strain evidence="2 3">LMG 30378</strain>
    </source>
</reference>
<sequence length="653" mass="71067">MVTQVQGASGQLQTNLLARIGNQFQNFAAAIGQGLSRVLARAQDDPAPQFGRRYAPVNGNAFQGSVAGYRVMGDKAKGVEPGFIAKRDWTPGDSVKLQNPQHKFHQDALRMTEEWLGQQPPQGAPGDQALQAMLNQVLTSLSESDSPHAENARELLQSVKDGDAPDVLASLRADQDRDPGFTNALVSGLVQEAFAGSAQTADGTRAGHANEMMDSLRHGIMETQPKFNKNHYIKLDYYEADKSGDRYQIPSDKAKNALHRWFTGATAKDRNEGAVREALANDLMRSLGIQSQKLKIVEGEYADGTPKLMLDGTHVDGTDEHSFSDFDGKPLRGERYLKDGVLVRNTKAQGDANGVYSGPPTLDSSMKELGRNKILLLLMADRDALGSKGGNKGYVGDTFVGIDPGHALEGGLLGRRGDINSDFSFKQPSILPGQGYKNFSMFDQSPLSEKMEGVRQIARLKESGADSQLFDLYAQQFGDQRPDSANFGQHIQGIKAQYEGRRDDILQIFQERLAVDDFDFGVPNTGIDHTNLRDISLNLLDGLEKLTSPTTAKTDSGIPLRHPQISDPSKRKEWHIRQEAGTNDLLFTCSGSKSDVAKMNKALQSYLGPLMGQGGTALTTSPNGKEVSLRVPVGMVPHIGAMLTSTSILNHKH</sequence>
<organism evidence="2 3">
    <name type="scientific">Achromobacter veterisilvae</name>
    <dbReference type="NCBI Taxonomy" id="2069367"/>
    <lineage>
        <taxon>Bacteria</taxon>
        <taxon>Pseudomonadati</taxon>
        <taxon>Pseudomonadota</taxon>
        <taxon>Betaproteobacteria</taxon>
        <taxon>Burkholderiales</taxon>
        <taxon>Alcaligenaceae</taxon>
        <taxon>Achromobacter</taxon>
    </lineage>
</organism>
<dbReference type="Proteomes" id="UP000289465">
    <property type="component" value="Unassembled WGS sequence"/>
</dbReference>
<evidence type="ECO:0000313" key="2">
    <source>
        <dbReference type="EMBL" id="SSW67212.1"/>
    </source>
</evidence>
<evidence type="ECO:0000313" key="3">
    <source>
        <dbReference type="Proteomes" id="UP000289465"/>
    </source>
</evidence>
<dbReference type="OrthoDB" id="8645575at2"/>
<gene>
    <name evidence="2" type="ORF">AVE30378_02505</name>
</gene>
<protein>
    <submittedName>
        <fullName evidence="2">Uncharacterized protein</fullName>
    </submittedName>
</protein>
<dbReference type="RefSeq" id="WP_129241201.1">
    <property type="nucleotide sequence ID" value="NZ_UFQC01000011.1"/>
</dbReference>
<name>A0A446CH70_9BURK</name>
<dbReference type="AlphaFoldDB" id="A0A446CH70"/>